<reference evidence="2 3" key="1">
    <citation type="submission" date="2018-09" db="EMBL/GenBank/DDBJ databases">
        <title>Genomic investigation of the strawberry pathogen Phytophthora fragariae indicates pathogenicity is determined by transcriptional variation in three key races.</title>
        <authorList>
            <person name="Adams T.M."/>
            <person name="Armitage A.D."/>
            <person name="Sobczyk M.K."/>
            <person name="Bates H.J."/>
            <person name="Dunwell J.M."/>
            <person name="Nellist C.F."/>
            <person name="Harrison R.J."/>
        </authorList>
    </citation>
    <scope>NUCLEOTIDE SEQUENCE [LARGE SCALE GENOMIC DNA]</scope>
    <source>
        <strain evidence="2 3">SCRP249</strain>
    </source>
</reference>
<dbReference type="Proteomes" id="UP000429607">
    <property type="component" value="Unassembled WGS sequence"/>
</dbReference>
<feature type="compositionally biased region" description="Low complexity" evidence="1">
    <location>
        <begin position="94"/>
        <end position="110"/>
    </location>
</feature>
<dbReference type="EMBL" id="QXFV01001312">
    <property type="protein sequence ID" value="KAE9009046.1"/>
    <property type="molecule type" value="Genomic_DNA"/>
</dbReference>
<comment type="caution">
    <text evidence="2">The sequence shown here is derived from an EMBL/GenBank/DDBJ whole genome shotgun (WGS) entry which is preliminary data.</text>
</comment>
<feature type="compositionally biased region" description="Low complexity" evidence="1">
    <location>
        <begin position="149"/>
        <end position="161"/>
    </location>
</feature>
<gene>
    <name evidence="2" type="ORF">PR001_g16543</name>
</gene>
<dbReference type="AlphaFoldDB" id="A0A6A3KNK1"/>
<feature type="compositionally biased region" description="Polar residues" evidence="1">
    <location>
        <begin position="1"/>
        <end position="17"/>
    </location>
</feature>
<sequence length="210" mass="22665">MPGDTPGSSTDTLNQIMPETPGAATPAPTTAIESPAPIATPAGATGGSRRAARGRHRGRLRLRRPPLAARRRRRTKPRRRRRLRLLHRRSWSEAPARITTPAATTGGSSRAARRRHRHRLRLRRPPLAAPQSRQAGATDSDSCFDDQGRSSSGYSDSGGRQWRLKSNRSTQTPASISTQAATPGSSTESPDQATSETPTATGTSICLFFK</sequence>
<feature type="compositionally biased region" description="Low complexity" evidence="1">
    <location>
        <begin position="18"/>
        <end position="49"/>
    </location>
</feature>
<protein>
    <submittedName>
        <fullName evidence="2">Uncharacterized protein</fullName>
    </submittedName>
</protein>
<feature type="compositionally biased region" description="Basic residues" evidence="1">
    <location>
        <begin position="50"/>
        <end position="89"/>
    </location>
</feature>
<evidence type="ECO:0000313" key="3">
    <source>
        <dbReference type="Proteomes" id="UP000429607"/>
    </source>
</evidence>
<evidence type="ECO:0000256" key="1">
    <source>
        <dbReference type="SAM" id="MobiDB-lite"/>
    </source>
</evidence>
<organism evidence="2 3">
    <name type="scientific">Phytophthora rubi</name>
    <dbReference type="NCBI Taxonomy" id="129364"/>
    <lineage>
        <taxon>Eukaryota</taxon>
        <taxon>Sar</taxon>
        <taxon>Stramenopiles</taxon>
        <taxon>Oomycota</taxon>
        <taxon>Peronosporomycetes</taxon>
        <taxon>Peronosporales</taxon>
        <taxon>Peronosporaceae</taxon>
        <taxon>Phytophthora</taxon>
    </lineage>
</organism>
<proteinExistence type="predicted"/>
<feature type="compositionally biased region" description="Polar residues" evidence="1">
    <location>
        <begin position="167"/>
        <end position="203"/>
    </location>
</feature>
<evidence type="ECO:0000313" key="2">
    <source>
        <dbReference type="EMBL" id="KAE9009046.1"/>
    </source>
</evidence>
<accession>A0A6A3KNK1</accession>
<name>A0A6A3KNK1_9STRA</name>
<feature type="compositionally biased region" description="Low complexity" evidence="1">
    <location>
        <begin position="125"/>
        <end position="135"/>
    </location>
</feature>
<feature type="compositionally biased region" description="Basic residues" evidence="1">
    <location>
        <begin position="111"/>
        <end position="124"/>
    </location>
</feature>
<feature type="region of interest" description="Disordered" evidence="1">
    <location>
        <begin position="1"/>
        <end position="203"/>
    </location>
</feature>